<accession>A0AAV1JSY9</accession>
<organism evidence="1 2">
    <name type="scientific">Leptosia nina</name>
    <dbReference type="NCBI Taxonomy" id="320188"/>
    <lineage>
        <taxon>Eukaryota</taxon>
        <taxon>Metazoa</taxon>
        <taxon>Ecdysozoa</taxon>
        <taxon>Arthropoda</taxon>
        <taxon>Hexapoda</taxon>
        <taxon>Insecta</taxon>
        <taxon>Pterygota</taxon>
        <taxon>Neoptera</taxon>
        <taxon>Endopterygota</taxon>
        <taxon>Lepidoptera</taxon>
        <taxon>Glossata</taxon>
        <taxon>Ditrysia</taxon>
        <taxon>Papilionoidea</taxon>
        <taxon>Pieridae</taxon>
        <taxon>Pierinae</taxon>
        <taxon>Leptosia</taxon>
    </lineage>
</organism>
<proteinExistence type="predicted"/>
<reference evidence="1 2" key="1">
    <citation type="submission" date="2023-11" db="EMBL/GenBank/DDBJ databases">
        <authorList>
            <person name="Okamura Y."/>
        </authorList>
    </citation>
    <scope>NUCLEOTIDE SEQUENCE [LARGE SCALE GENOMIC DNA]</scope>
</reference>
<evidence type="ECO:0000313" key="1">
    <source>
        <dbReference type="EMBL" id="CAK1552443.1"/>
    </source>
</evidence>
<evidence type="ECO:0000313" key="2">
    <source>
        <dbReference type="Proteomes" id="UP001497472"/>
    </source>
</evidence>
<dbReference type="AlphaFoldDB" id="A0AAV1JSY9"/>
<dbReference type="Proteomes" id="UP001497472">
    <property type="component" value="Unassembled WGS sequence"/>
</dbReference>
<comment type="caution">
    <text evidence="1">The sequence shown here is derived from an EMBL/GenBank/DDBJ whole genome shotgun (WGS) entry which is preliminary data.</text>
</comment>
<name>A0AAV1JSY9_9NEOP</name>
<protein>
    <submittedName>
        <fullName evidence="1">Uncharacterized protein</fullName>
    </submittedName>
</protein>
<dbReference type="EMBL" id="CAVLEF010000144">
    <property type="protein sequence ID" value="CAK1552443.1"/>
    <property type="molecule type" value="Genomic_DNA"/>
</dbReference>
<keyword evidence="2" id="KW-1185">Reference proteome</keyword>
<sequence length="69" mass="7525">MEGNLEIAPRDAPLMVASGESPLEAMIRPFVTMTGSAYVQETKACITIARVGVGVAELITGLRMRRFNW</sequence>
<gene>
    <name evidence="1" type="ORF">LNINA_LOCUS11487</name>
</gene>